<evidence type="ECO:0000256" key="2">
    <source>
        <dbReference type="ARBA" id="ARBA00022723"/>
    </source>
</evidence>
<dbReference type="PANTHER" id="PTHR46481">
    <property type="entry name" value="ZINC FINGER BED DOMAIN-CONTAINING PROTEIN 4"/>
    <property type="match status" value="1"/>
</dbReference>
<dbReference type="PANTHER" id="PTHR46481:SF10">
    <property type="entry name" value="ZINC FINGER BED DOMAIN-CONTAINING PROTEIN 39"/>
    <property type="match status" value="1"/>
</dbReference>
<accession>A0A1I8AE56</accession>
<evidence type="ECO:0000256" key="1">
    <source>
        <dbReference type="ARBA" id="ARBA00004123"/>
    </source>
</evidence>
<dbReference type="SUPFAM" id="SSF53098">
    <property type="entry name" value="Ribonuclease H-like"/>
    <property type="match status" value="1"/>
</dbReference>
<keyword evidence="2" id="KW-0479">Metal-binding</keyword>
<keyword evidence="5" id="KW-0539">Nucleus</keyword>
<name>A0A1I8AE56_9BILA</name>
<keyword evidence="3" id="KW-0863">Zinc-finger</keyword>
<protein>
    <submittedName>
        <fullName evidence="8">Dimer_Tnp_hAT domain-containing protein</fullName>
    </submittedName>
</protein>
<evidence type="ECO:0000256" key="3">
    <source>
        <dbReference type="ARBA" id="ARBA00022771"/>
    </source>
</evidence>
<dbReference type="Proteomes" id="UP000095287">
    <property type="component" value="Unplaced"/>
</dbReference>
<evidence type="ECO:0000256" key="5">
    <source>
        <dbReference type="ARBA" id="ARBA00023242"/>
    </source>
</evidence>
<sequence length="175" mass="19678">TLLDPRFKAGFFQFTNEKRDMLLSEAKQLAAEQFSEGCPTDGYKEETLKSRNFSLTPEVKNPFSRFLEAEKVCPTPKSNADIVEALAKARQEVDEYFASPPNPECDPYQFWATDVSQIKFPLLRQLALSYLSCPATSLASGEPFPPISHLDTRLSKETVQKILFLHGNISLLGDK</sequence>
<keyword evidence="7" id="KW-1185">Reference proteome</keyword>
<keyword evidence="4" id="KW-0862">Zinc</keyword>
<proteinExistence type="predicted"/>
<evidence type="ECO:0000256" key="4">
    <source>
        <dbReference type="ARBA" id="ARBA00022833"/>
    </source>
</evidence>
<dbReference type="AlphaFoldDB" id="A0A1I8AE56"/>
<reference evidence="8" key="1">
    <citation type="submission" date="2016-11" db="UniProtKB">
        <authorList>
            <consortium name="WormBaseParasite"/>
        </authorList>
    </citation>
    <scope>IDENTIFICATION</scope>
</reference>
<dbReference type="InterPro" id="IPR008906">
    <property type="entry name" value="HATC_C_dom"/>
</dbReference>
<evidence type="ECO:0000259" key="6">
    <source>
        <dbReference type="Pfam" id="PF05699"/>
    </source>
</evidence>
<dbReference type="GO" id="GO:0046983">
    <property type="term" value="F:protein dimerization activity"/>
    <property type="evidence" value="ECO:0007669"/>
    <property type="project" value="InterPro"/>
</dbReference>
<dbReference type="Pfam" id="PF05699">
    <property type="entry name" value="Dimer_Tnp_hAT"/>
    <property type="match status" value="1"/>
</dbReference>
<organism evidence="7 8">
    <name type="scientific">Steinernema glaseri</name>
    <dbReference type="NCBI Taxonomy" id="37863"/>
    <lineage>
        <taxon>Eukaryota</taxon>
        <taxon>Metazoa</taxon>
        <taxon>Ecdysozoa</taxon>
        <taxon>Nematoda</taxon>
        <taxon>Chromadorea</taxon>
        <taxon>Rhabditida</taxon>
        <taxon>Tylenchina</taxon>
        <taxon>Panagrolaimomorpha</taxon>
        <taxon>Strongyloidoidea</taxon>
        <taxon>Steinernematidae</taxon>
        <taxon>Steinernema</taxon>
    </lineage>
</organism>
<dbReference type="WBParaSite" id="L893_g5007.t1">
    <property type="protein sequence ID" value="L893_g5007.t1"/>
    <property type="gene ID" value="L893_g5007"/>
</dbReference>
<evidence type="ECO:0000313" key="7">
    <source>
        <dbReference type="Proteomes" id="UP000095287"/>
    </source>
</evidence>
<comment type="subcellular location">
    <subcellularLocation>
        <location evidence="1">Nucleus</location>
    </subcellularLocation>
</comment>
<evidence type="ECO:0000313" key="8">
    <source>
        <dbReference type="WBParaSite" id="L893_g5007.t1"/>
    </source>
</evidence>
<dbReference type="GO" id="GO:0005634">
    <property type="term" value="C:nucleus"/>
    <property type="evidence" value="ECO:0007669"/>
    <property type="project" value="UniProtKB-SubCell"/>
</dbReference>
<dbReference type="GO" id="GO:0008270">
    <property type="term" value="F:zinc ion binding"/>
    <property type="evidence" value="ECO:0007669"/>
    <property type="project" value="UniProtKB-KW"/>
</dbReference>
<dbReference type="InterPro" id="IPR052035">
    <property type="entry name" value="ZnF_BED_domain_contain"/>
</dbReference>
<dbReference type="InterPro" id="IPR012337">
    <property type="entry name" value="RNaseH-like_sf"/>
</dbReference>
<feature type="domain" description="HAT C-terminal dimerisation" evidence="6">
    <location>
        <begin position="99"/>
        <end position="168"/>
    </location>
</feature>